<feature type="transmembrane region" description="Helical" evidence="6">
    <location>
        <begin position="120"/>
        <end position="141"/>
    </location>
</feature>
<evidence type="ECO:0000256" key="2">
    <source>
        <dbReference type="ARBA" id="ARBA00007524"/>
    </source>
</evidence>
<gene>
    <name evidence="7" type="ORF">Pla52o_15530</name>
</gene>
<name>A0A5C6CMF5_9BACT</name>
<dbReference type="RefSeq" id="WP_231612153.1">
    <property type="nucleotide sequence ID" value="NZ_SJPT01000002.1"/>
</dbReference>
<dbReference type="PANTHER" id="PTHR10057:SF0">
    <property type="entry name" value="TRANSLOCATOR PROTEIN"/>
    <property type="match status" value="1"/>
</dbReference>
<organism evidence="7 8">
    <name type="scientific">Novipirellula galeiformis</name>
    <dbReference type="NCBI Taxonomy" id="2528004"/>
    <lineage>
        <taxon>Bacteria</taxon>
        <taxon>Pseudomonadati</taxon>
        <taxon>Planctomycetota</taxon>
        <taxon>Planctomycetia</taxon>
        <taxon>Pirellulales</taxon>
        <taxon>Pirellulaceae</taxon>
        <taxon>Novipirellula</taxon>
    </lineage>
</organism>
<dbReference type="GO" id="GO:0016020">
    <property type="term" value="C:membrane"/>
    <property type="evidence" value="ECO:0007669"/>
    <property type="project" value="UniProtKB-SubCell"/>
</dbReference>
<keyword evidence="4 6" id="KW-1133">Transmembrane helix</keyword>
<comment type="subcellular location">
    <subcellularLocation>
        <location evidence="1">Membrane</location>
        <topology evidence="1">Multi-pass membrane protein</topology>
    </subcellularLocation>
</comment>
<feature type="transmembrane region" description="Helical" evidence="6">
    <location>
        <begin position="62"/>
        <end position="84"/>
    </location>
</feature>
<reference evidence="7 8" key="1">
    <citation type="submission" date="2019-02" db="EMBL/GenBank/DDBJ databases">
        <title>Deep-cultivation of Planctomycetes and their phenomic and genomic characterization uncovers novel biology.</title>
        <authorList>
            <person name="Wiegand S."/>
            <person name="Jogler M."/>
            <person name="Boedeker C."/>
            <person name="Pinto D."/>
            <person name="Vollmers J."/>
            <person name="Rivas-Marin E."/>
            <person name="Kohn T."/>
            <person name="Peeters S.H."/>
            <person name="Heuer A."/>
            <person name="Rast P."/>
            <person name="Oberbeckmann S."/>
            <person name="Bunk B."/>
            <person name="Jeske O."/>
            <person name="Meyerdierks A."/>
            <person name="Storesund J.E."/>
            <person name="Kallscheuer N."/>
            <person name="Luecker S."/>
            <person name="Lage O.M."/>
            <person name="Pohl T."/>
            <person name="Merkel B.J."/>
            <person name="Hornburger P."/>
            <person name="Mueller R.-W."/>
            <person name="Bruemmer F."/>
            <person name="Labrenz M."/>
            <person name="Spormann A.M."/>
            <person name="Op Den Camp H."/>
            <person name="Overmann J."/>
            <person name="Amann R."/>
            <person name="Jetten M.S.M."/>
            <person name="Mascher T."/>
            <person name="Medema M.H."/>
            <person name="Devos D.P."/>
            <person name="Kaster A.-K."/>
            <person name="Ovreas L."/>
            <person name="Rohde M."/>
            <person name="Galperin M.Y."/>
            <person name="Jogler C."/>
        </authorList>
    </citation>
    <scope>NUCLEOTIDE SEQUENCE [LARGE SCALE GENOMIC DNA]</scope>
    <source>
        <strain evidence="7 8">Pla52o</strain>
    </source>
</reference>
<evidence type="ECO:0000256" key="6">
    <source>
        <dbReference type="SAM" id="Phobius"/>
    </source>
</evidence>
<dbReference type="FunFam" id="1.20.1260.100:FF:000001">
    <property type="entry name" value="translocator protein 2"/>
    <property type="match status" value="1"/>
</dbReference>
<dbReference type="CDD" id="cd15904">
    <property type="entry name" value="TSPO_MBR"/>
    <property type="match status" value="1"/>
</dbReference>
<evidence type="ECO:0000256" key="1">
    <source>
        <dbReference type="ARBA" id="ARBA00004141"/>
    </source>
</evidence>
<protein>
    <submittedName>
        <fullName evidence="7">TspO/MBR family protein</fullName>
    </submittedName>
</protein>
<dbReference type="PANTHER" id="PTHR10057">
    <property type="entry name" value="PERIPHERAL-TYPE BENZODIAZEPINE RECEPTOR"/>
    <property type="match status" value="1"/>
</dbReference>
<evidence type="ECO:0000313" key="7">
    <source>
        <dbReference type="EMBL" id="TWU25255.1"/>
    </source>
</evidence>
<dbReference type="PIRSF" id="PIRSF005859">
    <property type="entry name" value="PBR"/>
    <property type="match status" value="1"/>
</dbReference>
<keyword evidence="3 6" id="KW-0812">Transmembrane</keyword>
<comment type="caution">
    <text evidence="7">The sequence shown here is derived from an EMBL/GenBank/DDBJ whole genome shotgun (WGS) entry which is preliminary data.</text>
</comment>
<dbReference type="InterPro" id="IPR004307">
    <property type="entry name" value="TspO_MBR"/>
</dbReference>
<keyword evidence="5 6" id="KW-0472">Membrane</keyword>
<dbReference type="Gene3D" id="1.20.1260.100">
    <property type="entry name" value="TspO/MBR protein"/>
    <property type="match status" value="1"/>
</dbReference>
<feature type="transmembrane region" description="Helical" evidence="6">
    <location>
        <begin position="20"/>
        <end position="42"/>
    </location>
</feature>
<evidence type="ECO:0000313" key="8">
    <source>
        <dbReference type="Proteomes" id="UP000316304"/>
    </source>
</evidence>
<evidence type="ECO:0000256" key="5">
    <source>
        <dbReference type="ARBA" id="ARBA00023136"/>
    </source>
</evidence>
<dbReference type="EMBL" id="SJPT01000002">
    <property type="protein sequence ID" value="TWU25255.1"/>
    <property type="molecule type" value="Genomic_DNA"/>
</dbReference>
<dbReference type="GO" id="GO:0033013">
    <property type="term" value="P:tetrapyrrole metabolic process"/>
    <property type="evidence" value="ECO:0007669"/>
    <property type="project" value="UniProtKB-ARBA"/>
</dbReference>
<feature type="transmembrane region" description="Helical" evidence="6">
    <location>
        <begin position="96"/>
        <end position="114"/>
    </location>
</feature>
<evidence type="ECO:0000256" key="4">
    <source>
        <dbReference type="ARBA" id="ARBA00022989"/>
    </source>
</evidence>
<dbReference type="Pfam" id="PF03073">
    <property type="entry name" value="TspO_MBR"/>
    <property type="match status" value="1"/>
</dbReference>
<evidence type="ECO:0000256" key="3">
    <source>
        <dbReference type="ARBA" id="ARBA00022692"/>
    </source>
</evidence>
<comment type="similarity">
    <text evidence="2">Belongs to the TspO/BZRP family.</text>
</comment>
<sequence>MTDDAPIPQRADSSPSKWTVWIMLAVFLAICLGAAGLGAIATTAEIDGWYKMIEKPSWNPPAYIFGPVWTTLYVMMAVAAWFVWKPTGLKAAKTPLTLFAVQLALNIAWSWVFFRFHQPGWAFVEIVVLWLSIVATTIAFFSRSKIAGWLMVPYVVWVSFASVLNFTIWNLN</sequence>
<dbReference type="AlphaFoldDB" id="A0A5C6CMF5"/>
<accession>A0A5C6CMF5</accession>
<keyword evidence="8" id="KW-1185">Reference proteome</keyword>
<feature type="transmembrane region" description="Helical" evidence="6">
    <location>
        <begin position="148"/>
        <end position="169"/>
    </location>
</feature>
<dbReference type="Proteomes" id="UP000316304">
    <property type="component" value="Unassembled WGS sequence"/>
</dbReference>
<proteinExistence type="inferred from homology"/>
<dbReference type="InterPro" id="IPR038330">
    <property type="entry name" value="TspO/MBR-related_sf"/>
</dbReference>